<keyword evidence="4 8" id="KW-0812">Transmembrane</keyword>
<keyword evidence="5 8" id="KW-1133">Transmembrane helix</keyword>
<gene>
    <name evidence="9" type="ORF">FHX72_002668</name>
</gene>
<dbReference type="NCBIfam" id="NF038066">
    <property type="entry name" value="MptB"/>
    <property type="match status" value="1"/>
</dbReference>
<feature type="transmembrane region" description="Helical" evidence="8">
    <location>
        <begin position="152"/>
        <end position="171"/>
    </location>
</feature>
<comment type="caution">
    <text evidence="9">The sequence shown here is derived from an EMBL/GenBank/DDBJ whole genome shotgun (WGS) entry which is preliminary data.</text>
</comment>
<comment type="similarity">
    <text evidence="7">Belongs to the MptA/B family.</text>
</comment>
<sequence>MTECHSVPVSRTRRASWLPVVVILLGAAASLLLALVSVVEAARVPSMLPLGQWIERAQGNTGVQLTYNLRIWGVVVLVACWLLILRGATLRRHWVAFIAWTLPQLLALTGDLFNYVEQGWVVLQGADPTVTPAASLPGPFAGWTGAWEGTTVGYPAGALLISAAIVLIAGADPALSLLLMHVPAVLGVVIAGLCLPTIARAVGVSSPALFGFVILNPVTILELCGAAHNDALALGLAVASIWAAVKLRNHPLLVQVACAGILLALAATVKPQAIAFAALLPQFGLLLGVRGNFFKRPAKDYLAGFTVAILAIAGLAFVGPLSGVGREFLSATGSPGYRSSAPLQVMRIALETALGERFSSSFIGANFDTIALAFAVVATALVLFLARVTQPATMLTVFLIAVLIMGPAFRPWYAVWILVPLALAPIGPRIKVPTLAVVLTLALAAKNPQAVYLLNEGFALVLAAAIGAVTVYATRFEAARQLDPFEPATPASDRPAVSVRSN</sequence>
<dbReference type="EC" id="2.4.1.-" evidence="9"/>
<evidence type="ECO:0000256" key="5">
    <source>
        <dbReference type="ARBA" id="ARBA00022989"/>
    </source>
</evidence>
<dbReference type="AlphaFoldDB" id="A0A7W4UQ16"/>
<evidence type="ECO:0000256" key="6">
    <source>
        <dbReference type="ARBA" id="ARBA00023136"/>
    </source>
</evidence>
<keyword evidence="2 9" id="KW-0328">Glycosyltransferase</keyword>
<feature type="transmembrane region" description="Helical" evidence="8">
    <location>
        <begin position="219"/>
        <end position="245"/>
    </location>
</feature>
<dbReference type="GO" id="GO:0016757">
    <property type="term" value="F:glycosyltransferase activity"/>
    <property type="evidence" value="ECO:0007669"/>
    <property type="project" value="UniProtKB-KW"/>
</dbReference>
<reference evidence="9 10" key="1">
    <citation type="submission" date="2020-08" db="EMBL/GenBank/DDBJ databases">
        <title>Sequencing the genomes of 1000 actinobacteria strains.</title>
        <authorList>
            <person name="Klenk H.-P."/>
        </authorList>
    </citation>
    <scope>NUCLEOTIDE SEQUENCE [LARGE SCALE GENOMIC DNA]</scope>
    <source>
        <strain evidence="9 10">DSM 20419</strain>
    </source>
</reference>
<feature type="transmembrane region" description="Helical" evidence="8">
    <location>
        <begin position="273"/>
        <end position="289"/>
    </location>
</feature>
<keyword evidence="6 8" id="KW-0472">Membrane</keyword>
<feature type="transmembrane region" description="Helical" evidence="8">
    <location>
        <begin position="252"/>
        <end position="267"/>
    </location>
</feature>
<keyword evidence="3 9" id="KW-0808">Transferase</keyword>
<evidence type="ECO:0000256" key="2">
    <source>
        <dbReference type="ARBA" id="ARBA00022676"/>
    </source>
</evidence>
<name>A0A7W4UQ16_9MICO</name>
<feature type="transmembrane region" description="Helical" evidence="8">
    <location>
        <begin position="301"/>
        <end position="321"/>
    </location>
</feature>
<evidence type="ECO:0000256" key="7">
    <source>
        <dbReference type="ARBA" id="ARBA00043987"/>
    </source>
</evidence>
<feature type="transmembrane region" description="Helical" evidence="8">
    <location>
        <begin position="362"/>
        <end position="385"/>
    </location>
</feature>
<evidence type="ECO:0000256" key="8">
    <source>
        <dbReference type="SAM" id="Phobius"/>
    </source>
</evidence>
<feature type="transmembrane region" description="Helical" evidence="8">
    <location>
        <begin position="392"/>
        <end position="409"/>
    </location>
</feature>
<organism evidence="9 10">
    <name type="scientific">Pseudoclavibacter helvolus</name>
    <dbReference type="NCBI Taxonomy" id="255205"/>
    <lineage>
        <taxon>Bacteria</taxon>
        <taxon>Bacillati</taxon>
        <taxon>Actinomycetota</taxon>
        <taxon>Actinomycetes</taxon>
        <taxon>Micrococcales</taxon>
        <taxon>Microbacteriaceae</taxon>
        <taxon>Pseudoclavibacter</taxon>
    </lineage>
</organism>
<feature type="transmembrane region" description="Helical" evidence="8">
    <location>
        <begin position="451"/>
        <end position="473"/>
    </location>
</feature>
<evidence type="ECO:0000313" key="10">
    <source>
        <dbReference type="Proteomes" id="UP000545286"/>
    </source>
</evidence>
<dbReference type="GO" id="GO:0016020">
    <property type="term" value="C:membrane"/>
    <property type="evidence" value="ECO:0007669"/>
    <property type="project" value="UniProtKB-SubCell"/>
</dbReference>
<dbReference type="RefSeq" id="WP_183625667.1">
    <property type="nucleotide sequence ID" value="NZ_JACHWJ010000004.1"/>
</dbReference>
<evidence type="ECO:0000256" key="3">
    <source>
        <dbReference type="ARBA" id="ARBA00022679"/>
    </source>
</evidence>
<dbReference type="InterPro" id="IPR049829">
    <property type="entry name" value="MptA/B-like"/>
</dbReference>
<accession>A0A7W4UQ16</accession>
<evidence type="ECO:0000256" key="4">
    <source>
        <dbReference type="ARBA" id="ARBA00022692"/>
    </source>
</evidence>
<comment type="subcellular location">
    <subcellularLocation>
        <location evidence="1">Membrane</location>
        <topology evidence="1">Multi-pass membrane protein</topology>
    </subcellularLocation>
</comment>
<dbReference type="Proteomes" id="UP000545286">
    <property type="component" value="Unassembled WGS sequence"/>
</dbReference>
<feature type="transmembrane region" description="Helical" evidence="8">
    <location>
        <begin position="65"/>
        <end position="85"/>
    </location>
</feature>
<evidence type="ECO:0000256" key="1">
    <source>
        <dbReference type="ARBA" id="ARBA00004141"/>
    </source>
</evidence>
<feature type="transmembrane region" description="Helical" evidence="8">
    <location>
        <begin position="178"/>
        <end position="199"/>
    </location>
</feature>
<protein>
    <submittedName>
        <fullName evidence="9">Alpha-1,6-mannosyltransferase</fullName>
        <ecNumber evidence="9">2.4.1.-</ecNumber>
    </submittedName>
</protein>
<proteinExistence type="inferred from homology"/>
<dbReference type="Pfam" id="PF26314">
    <property type="entry name" value="MptA_B_family"/>
    <property type="match status" value="1"/>
</dbReference>
<keyword evidence="10" id="KW-1185">Reference proteome</keyword>
<evidence type="ECO:0000313" key="9">
    <source>
        <dbReference type="EMBL" id="MBB2958522.1"/>
    </source>
</evidence>
<dbReference type="EMBL" id="JACHWJ010000004">
    <property type="protein sequence ID" value="MBB2958522.1"/>
    <property type="molecule type" value="Genomic_DNA"/>
</dbReference>